<dbReference type="Proteomes" id="UP000823872">
    <property type="component" value="Chromosome D1"/>
</dbReference>
<evidence type="ECO:0008006" key="5">
    <source>
        <dbReference type="Google" id="ProtNLM"/>
    </source>
</evidence>
<name>A0ABI8A1J7_FELCA</name>
<sequence length="189" mass="22208">SRKKKRETKAKEYDIRLRELSDSLKRDNIRITGVPEDEREKGAESLCEQIIVENFPNLGKDTDIKIQEAQRTPIRFNKNQPSTRHIIVKFTKYSGKKRIMKAAREEGSLTYKGRQIRFAADLCTETWQARKERQDIFNVLNQKNMQPRILYPARVSFKIGGEIKSFPRQKLKKFMTTKPALHETLRVTL</sequence>
<evidence type="ECO:0000259" key="1">
    <source>
        <dbReference type="Pfam" id="PF02994"/>
    </source>
</evidence>
<reference evidence="3" key="3">
    <citation type="submission" date="2025-09" db="UniProtKB">
        <authorList>
            <consortium name="Ensembl"/>
        </authorList>
    </citation>
    <scope>IDENTIFICATION</scope>
    <source>
        <strain evidence="3">breed Abyssinian</strain>
    </source>
</reference>
<dbReference type="Ensembl" id="ENSFCTT00005075563.1">
    <property type="protein sequence ID" value="ENSFCTP00005053111.1"/>
    <property type="gene ID" value="ENSFCTG00005026681.1"/>
</dbReference>
<accession>A0ABI8A1J7</accession>
<dbReference type="Pfam" id="PF17490">
    <property type="entry name" value="Tnp_22_dsRBD"/>
    <property type="match status" value="1"/>
</dbReference>
<organism evidence="3 4">
    <name type="scientific">Felis catus</name>
    <name type="common">Cat</name>
    <name type="synonym">Felis silvestris catus</name>
    <dbReference type="NCBI Taxonomy" id="9685"/>
    <lineage>
        <taxon>Eukaryota</taxon>
        <taxon>Metazoa</taxon>
        <taxon>Chordata</taxon>
        <taxon>Craniata</taxon>
        <taxon>Vertebrata</taxon>
        <taxon>Euteleostomi</taxon>
        <taxon>Mammalia</taxon>
        <taxon>Eutheria</taxon>
        <taxon>Laurasiatheria</taxon>
        <taxon>Carnivora</taxon>
        <taxon>Feliformia</taxon>
        <taxon>Felidae</taxon>
        <taxon>Felinae</taxon>
        <taxon>Felis</taxon>
    </lineage>
</organism>
<reference evidence="3 4" key="1">
    <citation type="submission" date="2021-02" db="EMBL/GenBank/DDBJ databases">
        <title>Safari Cat Assemblies.</title>
        <authorList>
            <person name="Bredemeyer K.R."/>
            <person name="Murphy W.J."/>
        </authorList>
    </citation>
    <scope>NUCLEOTIDE SEQUENCE [LARGE SCALE GENOMIC DNA]</scope>
</reference>
<dbReference type="InterPro" id="IPR043636">
    <property type="entry name" value="L1_RRM_dom"/>
</dbReference>
<protein>
    <recommendedName>
        <fullName evidence="5">L1 transposable element RRM domain-containing protein</fullName>
    </recommendedName>
</protein>
<reference evidence="3" key="2">
    <citation type="submission" date="2025-08" db="UniProtKB">
        <authorList>
            <consortium name="Ensembl"/>
        </authorList>
    </citation>
    <scope>IDENTIFICATION</scope>
    <source>
        <strain evidence="3">breed Abyssinian</strain>
    </source>
</reference>
<feature type="domain" description="L1 transposable element RRM" evidence="1">
    <location>
        <begin position="26"/>
        <end position="121"/>
    </location>
</feature>
<dbReference type="InterPro" id="IPR035300">
    <property type="entry name" value="L1_dsRBD"/>
</dbReference>
<dbReference type="PANTHER" id="PTHR11505">
    <property type="entry name" value="L1 TRANSPOSABLE ELEMENT-RELATED"/>
    <property type="match status" value="1"/>
</dbReference>
<feature type="domain" description="L1 transposable element dsRBD-like" evidence="2">
    <location>
        <begin position="125"/>
        <end position="186"/>
    </location>
</feature>
<proteinExistence type="predicted"/>
<evidence type="ECO:0000313" key="3">
    <source>
        <dbReference type="Ensembl" id="ENSFCTP00005053111.1"/>
    </source>
</evidence>
<dbReference type="InterPro" id="IPR004244">
    <property type="entry name" value="Transposase_22"/>
</dbReference>
<dbReference type="Gene3D" id="3.30.70.1820">
    <property type="entry name" value="L1 transposable element, RRM domain"/>
    <property type="match status" value="1"/>
</dbReference>
<dbReference type="GeneTree" id="ENSGT01150000286982"/>
<evidence type="ECO:0000313" key="4">
    <source>
        <dbReference type="Proteomes" id="UP000823872"/>
    </source>
</evidence>
<dbReference type="InterPro" id="IPR042566">
    <property type="entry name" value="L1_C"/>
</dbReference>
<keyword evidence="4" id="KW-1185">Reference proteome</keyword>
<dbReference type="Gene3D" id="3.30.250.20">
    <property type="entry name" value="L1 transposable element, C-terminal domain"/>
    <property type="match status" value="1"/>
</dbReference>
<evidence type="ECO:0000259" key="2">
    <source>
        <dbReference type="Pfam" id="PF17490"/>
    </source>
</evidence>
<dbReference type="Pfam" id="PF02994">
    <property type="entry name" value="Transposase_22"/>
    <property type="match status" value="1"/>
</dbReference>